<comment type="similarity">
    <text evidence="1">Belongs to the TFIIB family.</text>
</comment>
<dbReference type="Proteomes" id="UP000199370">
    <property type="component" value="Unassembled WGS sequence"/>
</dbReference>
<dbReference type="AlphaFoldDB" id="A0A1G9SJV7"/>
<dbReference type="GO" id="GO:0070897">
    <property type="term" value="P:transcription preinitiation complex assembly"/>
    <property type="evidence" value="ECO:0007669"/>
    <property type="project" value="InterPro"/>
</dbReference>
<keyword evidence="6" id="KW-0805">Transcription regulation</keyword>
<dbReference type="SUPFAM" id="SSF57783">
    <property type="entry name" value="Zinc beta-ribbon"/>
    <property type="match status" value="1"/>
</dbReference>
<evidence type="ECO:0000256" key="3">
    <source>
        <dbReference type="ARBA" id="ARBA00022737"/>
    </source>
</evidence>
<keyword evidence="5" id="KW-0862">Zinc</keyword>
<reference evidence="11 12" key="1">
    <citation type="submission" date="2016-10" db="EMBL/GenBank/DDBJ databases">
        <authorList>
            <person name="de Groot N.N."/>
        </authorList>
    </citation>
    <scope>NUCLEOTIDE SEQUENCE [LARGE SCALE GENOMIC DNA]</scope>
    <source>
        <strain evidence="12">EB21,IBRC-M 10013,KCTC 4048</strain>
    </source>
</reference>
<evidence type="ECO:0000256" key="6">
    <source>
        <dbReference type="ARBA" id="ARBA00023015"/>
    </source>
</evidence>
<dbReference type="InterPro" id="IPR023486">
    <property type="entry name" value="TFIIB_CS"/>
</dbReference>
<dbReference type="PANTHER" id="PTHR11618">
    <property type="entry name" value="TRANSCRIPTION INITIATION FACTOR IIB-RELATED"/>
    <property type="match status" value="1"/>
</dbReference>
<evidence type="ECO:0000313" key="11">
    <source>
        <dbReference type="EMBL" id="SDM35085.1"/>
    </source>
</evidence>
<gene>
    <name evidence="11" type="ORF">SAMN05192554_101201</name>
</gene>
<feature type="domain" description="TFIIB-type" evidence="10">
    <location>
        <begin position="3"/>
        <end position="32"/>
    </location>
</feature>
<evidence type="ECO:0000256" key="2">
    <source>
        <dbReference type="ARBA" id="ARBA00013932"/>
    </source>
</evidence>
<dbReference type="SUPFAM" id="SSF47954">
    <property type="entry name" value="Cyclin-like"/>
    <property type="match status" value="2"/>
</dbReference>
<evidence type="ECO:0000256" key="4">
    <source>
        <dbReference type="ARBA" id="ARBA00022771"/>
    </source>
</evidence>
<dbReference type="InterPro" id="IPR013763">
    <property type="entry name" value="Cyclin-like_dom"/>
</dbReference>
<keyword evidence="7" id="KW-0804">Transcription</keyword>
<keyword evidence="11" id="KW-0648">Protein biosynthesis</keyword>
<proteinExistence type="inferred from homology"/>
<name>A0A1G9SJV7_9EURY</name>
<dbReference type="InterPro" id="IPR000812">
    <property type="entry name" value="TFIIB"/>
</dbReference>
<dbReference type="InterPro" id="IPR036915">
    <property type="entry name" value="Cyclin-like_sf"/>
</dbReference>
<dbReference type="GO" id="GO:0017025">
    <property type="term" value="F:TBP-class protein binding"/>
    <property type="evidence" value="ECO:0007669"/>
    <property type="project" value="InterPro"/>
</dbReference>
<dbReference type="Gene3D" id="1.10.472.10">
    <property type="entry name" value="Cyclin-like"/>
    <property type="match status" value="1"/>
</dbReference>
<dbReference type="PANTHER" id="PTHR11618:SF13">
    <property type="entry name" value="TRANSCRIPTION INITIATION FACTOR IIB"/>
    <property type="match status" value="1"/>
</dbReference>
<dbReference type="EMBL" id="FNIA01000001">
    <property type="protein sequence ID" value="SDM35085.1"/>
    <property type="molecule type" value="Genomic_DNA"/>
</dbReference>
<dbReference type="Pfam" id="PF08271">
    <property type="entry name" value="Zn_Ribbon_TF"/>
    <property type="match status" value="1"/>
</dbReference>
<dbReference type="InterPro" id="IPR013150">
    <property type="entry name" value="TFIIB_cyclin"/>
</dbReference>
<dbReference type="GO" id="GO:0008270">
    <property type="term" value="F:zinc ion binding"/>
    <property type="evidence" value="ECO:0007669"/>
    <property type="project" value="UniProtKB-KW"/>
</dbReference>
<feature type="compositionally biased region" description="Basic and acidic residues" evidence="9">
    <location>
        <begin position="38"/>
        <end position="52"/>
    </location>
</feature>
<evidence type="ECO:0000259" key="10">
    <source>
        <dbReference type="PROSITE" id="PS51134"/>
    </source>
</evidence>
<dbReference type="SMART" id="SM00385">
    <property type="entry name" value="CYCLIN"/>
    <property type="match status" value="2"/>
</dbReference>
<evidence type="ECO:0000256" key="1">
    <source>
        <dbReference type="ARBA" id="ARBA00010857"/>
    </source>
</evidence>
<keyword evidence="3" id="KW-0677">Repeat</keyword>
<dbReference type="GO" id="GO:0003743">
    <property type="term" value="F:translation initiation factor activity"/>
    <property type="evidence" value="ECO:0007669"/>
    <property type="project" value="UniProtKB-KW"/>
</dbReference>
<organism evidence="11 12">
    <name type="scientific">Haloarchaeobius iranensis</name>
    <dbReference type="NCBI Taxonomy" id="996166"/>
    <lineage>
        <taxon>Archaea</taxon>
        <taxon>Methanobacteriati</taxon>
        <taxon>Methanobacteriota</taxon>
        <taxon>Stenosarchaea group</taxon>
        <taxon>Halobacteria</taxon>
        <taxon>Halobacteriales</taxon>
        <taxon>Halorubellaceae</taxon>
        <taxon>Haloarchaeobius</taxon>
    </lineage>
</organism>
<dbReference type="PROSITE" id="PS00782">
    <property type="entry name" value="TFIIB"/>
    <property type="match status" value="1"/>
</dbReference>
<protein>
    <recommendedName>
        <fullName evidence="2">Transcription initiation factor IIB</fullName>
    </recommendedName>
</protein>
<dbReference type="Gene3D" id="1.10.472.170">
    <property type="match status" value="1"/>
</dbReference>
<dbReference type="RefSeq" id="WP_089731161.1">
    <property type="nucleotide sequence ID" value="NZ_FNIA01000001.1"/>
</dbReference>
<keyword evidence="4 8" id="KW-0863">Zinc-finger</keyword>
<evidence type="ECO:0000256" key="9">
    <source>
        <dbReference type="SAM" id="MobiDB-lite"/>
    </source>
</evidence>
<evidence type="ECO:0000313" key="12">
    <source>
        <dbReference type="Proteomes" id="UP000199370"/>
    </source>
</evidence>
<evidence type="ECO:0000256" key="7">
    <source>
        <dbReference type="ARBA" id="ARBA00023163"/>
    </source>
</evidence>
<accession>A0A1G9SJV7</accession>
<keyword evidence="12" id="KW-1185">Reference proteome</keyword>
<dbReference type="InterPro" id="IPR013137">
    <property type="entry name" value="Znf_TFIIB"/>
</dbReference>
<evidence type="ECO:0000256" key="5">
    <source>
        <dbReference type="ARBA" id="ARBA00022833"/>
    </source>
</evidence>
<keyword evidence="4 8" id="KW-0479">Metal-binding</keyword>
<dbReference type="Pfam" id="PF00382">
    <property type="entry name" value="TFIIB"/>
    <property type="match status" value="2"/>
</dbReference>
<keyword evidence="11" id="KW-0396">Initiation factor</keyword>
<evidence type="ECO:0000256" key="8">
    <source>
        <dbReference type="PROSITE-ProRule" id="PRU00469"/>
    </source>
</evidence>
<feature type="compositionally biased region" description="Basic residues" evidence="9">
    <location>
        <begin position="83"/>
        <end position="103"/>
    </location>
</feature>
<dbReference type="STRING" id="996166.SAMN05192554_101201"/>
<dbReference type="PRINTS" id="PR00685">
    <property type="entry name" value="TIFACTORIIB"/>
</dbReference>
<sequence length="293" mass="31871">MSKAQTSCPECSGHLQRERDETVCSECGLVVGADRIDRGPEWRSSTDGEASGKRTGAPLTRSRHDRGLSTEIGYGRGETTRLTGRKRRSVARMRRQHNRARTGSKRDRNKVYAFTEVRRVVGALSLPTHVRDQACALFESAQNEDLLQGRSLEGFAAATVYAVCRVQNISRTIDEVTDPARATAAELKAAYDALNRELGLPTGPIDPREYLARYATELDLPPAVESRARDLAGDAVEDGTAAGRNPGGFAAACLYLAAREQERDLTQAQAADVADVSSVTVRAGFYALRDGEE</sequence>
<dbReference type="PROSITE" id="PS51134">
    <property type="entry name" value="ZF_TFIIB"/>
    <property type="match status" value="1"/>
</dbReference>
<dbReference type="GO" id="GO:0097550">
    <property type="term" value="C:transcription preinitiation complex"/>
    <property type="evidence" value="ECO:0007669"/>
    <property type="project" value="TreeGrafter"/>
</dbReference>
<feature type="region of interest" description="Disordered" evidence="9">
    <location>
        <begin position="38"/>
        <end position="106"/>
    </location>
</feature>
<dbReference type="OrthoDB" id="7429at2157"/>